<dbReference type="InterPro" id="IPR056937">
    <property type="entry name" value="YqbQ/XkdQ"/>
</dbReference>
<protein>
    <recommendedName>
        <fullName evidence="1">YqbQ/XkdQ domain-containing protein</fullName>
    </recommendedName>
</protein>
<sequence>MIKLIKQNGTIYDISKVCARYTWSGSSSQAARAFSFDYLNAPYDKTVQLPAVETGDFISFEYGAEGEVFYGQIFGIERSSQIGTITFTAYDAMKHFLESTGQYNFKNITAEAITLQVCADVQIPVRWLYPTGVVIKSMICNEMSLYDIIMAAYTKAHRITGDKYFPMIYKHGLGVYKAEWIVSGFTLSDKNNIFNSDITETMNSIKNQIKIYDDKGNQVGEVKNDGSISKFGIFSEAYTQEEGIDPQTGAKSKIHVLPKQEIKISALGDINCLSCYFVTITDGATGLSGRYWITSDTHTWENGVHKMDLSLRFDSLMDEREAEEEKA</sequence>
<comment type="caution">
    <text evidence="2">The sequence shown here is derived from an EMBL/GenBank/DDBJ whole genome shotgun (WGS) entry which is preliminary data.</text>
</comment>
<dbReference type="EMBL" id="JAUSTO010000023">
    <property type="protein sequence ID" value="MDQ0153528.1"/>
    <property type="molecule type" value="Genomic_DNA"/>
</dbReference>
<dbReference type="RefSeq" id="WP_307255433.1">
    <property type="nucleotide sequence ID" value="NZ_JAUSTO010000023.1"/>
</dbReference>
<evidence type="ECO:0000259" key="1">
    <source>
        <dbReference type="Pfam" id="PF24032"/>
    </source>
</evidence>
<dbReference type="AlphaFoldDB" id="A0AAE3VCJ9"/>
<reference evidence="2" key="1">
    <citation type="submission" date="2023-07" db="EMBL/GenBank/DDBJ databases">
        <title>Genomic Encyclopedia of Type Strains, Phase IV (KMG-IV): sequencing the most valuable type-strain genomes for metagenomic binning, comparative biology and taxonomic classification.</title>
        <authorList>
            <person name="Goeker M."/>
        </authorList>
    </citation>
    <scope>NUCLEOTIDE SEQUENCE</scope>
    <source>
        <strain evidence="2">DSM 19659</strain>
    </source>
</reference>
<evidence type="ECO:0000313" key="3">
    <source>
        <dbReference type="Proteomes" id="UP001241537"/>
    </source>
</evidence>
<gene>
    <name evidence="2" type="ORF">J2S20_002249</name>
</gene>
<accession>A0AAE3VCJ9</accession>
<proteinExistence type="predicted"/>
<organism evidence="2 3">
    <name type="scientific">Moryella indoligenes</name>
    <dbReference type="NCBI Taxonomy" id="371674"/>
    <lineage>
        <taxon>Bacteria</taxon>
        <taxon>Bacillati</taxon>
        <taxon>Bacillota</taxon>
        <taxon>Clostridia</taxon>
        <taxon>Lachnospirales</taxon>
        <taxon>Lachnospiraceae</taxon>
        <taxon>Moryella</taxon>
    </lineage>
</organism>
<evidence type="ECO:0000313" key="2">
    <source>
        <dbReference type="EMBL" id="MDQ0153528.1"/>
    </source>
</evidence>
<feature type="domain" description="YqbQ/XkdQ" evidence="1">
    <location>
        <begin position="22"/>
        <end position="312"/>
    </location>
</feature>
<dbReference type="Proteomes" id="UP001241537">
    <property type="component" value="Unassembled WGS sequence"/>
</dbReference>
<name>A0AAE3VCJ9_9FIRM</name>
<keyword evidence="3" id="KW-1185">Reference proteome</keyword>
<dbReference type="Pfam" id="PF24032">
    <property type="entry name" value="YQBQ"/>
    <property type="match status" value="1"/>
</dbReference>
<dbReference type="SUPFAM" id="SSF69279">
    <property type="entry name" value="Phage tail proteins"/>
    <property type="match status" value="1"/>
</dbReference>